<dbReference type="Proteomes" id="UP001529235">
    <property type="component" value="Unassembled WGS sequence"/>
</dbReference>
<dbReference type="InterPro" id="IPR003593">
    <property type="entry name" value="AAA+_ATPase"/>
</dbReference>
<comment type="caution">
    <text evidence="2">The sequence shown here is derived from an EMBL/GenBank/DDBJ whole genome shotgun (WGS) entry which is preliminary data.</text>
</comment>
<name>A0ABD4Z4N4_9CREN</name>
<dbReference type="SUPFAM" id="SSF52540">
    <property type="entry name" value="P-loop containing nucleoside triphosphate hydrolases"/>
    <property type="match status" value="1"/>
</dbReference>
<dbReference type="AlphaFoldDB" id="A0ABD4Z4N4"/>
<reference evidence="2 3" key="1">
    <citation type="submission" date="2023-05" db="EMBL/GenBank/DDBJ databases">
        <title>A new hyperthermophilic archaea 'Ignisphaera cupida' sp. nov. and description of the family 'Ignisphaeraceae' fam. nov.</title>
        <authorList>
            <person name="Podosokorskaya O.A."/>
            <person name="Elcheninov A.G."/>
            <person name="Klukina A."/>
            <person name="Merkel A.Y."/>
        </authorList>
    </citation>
    <scope>NUCLEOTIDE SEQUENCE [LARGE SCALE GENOMIC DNA]</scope>
    <source>
        <strain evidence="2 3">4213-co</strain>
    </source>
</reference>
<gene>
    <name evidence="2" type="ORF">QPL79_01070</name>
</gene>
<sequence>MLSTCNAKLDEILFSKPSKIIIYGIAGSGKTNFLLNILKCSKLNNSKIVFISTEDPVFLNRVMDLGIDSSNIYFAFALSQEHLLSLILESLKYDVVMVAIDSINHLYRVESESNKGINIFVNILVILDALHSKGITIVASAQVKLEENIVAGFEYLSLWADKIIELKILPNKMRSIKLVKPLSQHEYRFVITSKGIEWIHRDFSM</sequence>
<dbReference type="Gene3D" id="3.40.50.300">
    <property type="entry name" value="P-loop containing nucleotide triphosphate hydrolases"/>
    <property type="match status" value="1"/>
</dbReference>
<feature type="domain" description="AAA+ ATPase" evidence="1">
    <location>
        <begin position="16"/>
        <end position="170"/>
    </location>
</feature>
<organism evidence="2 3">
    <name type="scientific">Ignisphaera cupida</name>
    <dbReference type="NCBI Taxonomy" id="3050454"/>
    <lineage>
        <taxon>Archaea</taxon>
        <taxon>Thermoproteota</taxon>
        <taxon>Thermoprotei</taxon>
        <taxon>Desulfurococcales</taxon>
        <taxon>Desulfurococcaceae</taxon>
        <taxon>Ignisphaera</taxon>
    </lineage>
</organism>
<proteinExistence type="predicted"/>
<evidence type="ECO:0000313" key="2">
    <source>
        <dbReference type="EMBL" id="MDK6027957.1"/>
    </source>
</evidence>
<dbReference type="RefSeq" id="WP_285272935.1">
    <property type="nucleotide sequence ID" value="NZ_JASNVW010000001.1"/>
</dbReference>
<accession>A0ABD4Z4N4</accession>
<dbReference type="EMBL" id="JASNVW010000001">
    <property type="protein sequence ID" value="MDK6027957.1"/>
    <property type="molecule type" value="Genomic_DNA"/>
</dbReference>
<evidence type="ECO:0000259" key="1">
    <source>
        <dbReference type="SMART" id="SM00382"/>
    </source>
</evidence>
<protein>
    <recommendedName>
        <fullName evidence="1">AAA+ ATPase domain-containing protein</fullName>
    </recommendedName>
</protein>
<evidence type="ECO:0000313" key="3">
    <source>
        <dbReference type="Proteomes" id="UP001529235"/>
    </source>
</evidence>
<dbReference type="InterPro" id="IPR027417">
    <property type="entry name" value="P-loop_NTPase"/>
</dbReference>
<dbReference type="SMART" id="SM00382">
    <property type="entry name" value="AAA"/>
    <property type="match status" value="1"/>
</dbReference>
<keyword evidence="3" id="KW-1185">Reference proteome</keyword>